<protein>
    <recommendedName>
        <fullName evidence="2">Potassium channel domain-containing protein</fullName>
    </recommendedName>
</protein>
<evidence type="ECO:0000259" key="2">
    <source>
        <dbReference type="Pfam" id="PF07885"/>
    </source>
</evidence>
<organism evidence="3 4">
    <name type="scientific">Catellatospora chokoriensis</name>
    <dbReference type="NCBI Taxonomy" id="310353"/>
    <lineage>
        <taxon>Bacteria</taxon>
        <taxon>Bacillati</taxon>
        <taxon>Actinomycetota</taxon>
        <taxon>Actinomycetes</taxon>
        <taxon>Micromonosporales</taxon>
        <taxon>Micromonosporaceae</taxon>
        <taxon>Catellatospora</taxon>
    </lineage>
</organism>
<comment type="caution">
    <text evidence="3">The sequence shown here is derived from an EMBL/GenBank/DDBJ whole genome shotgun (WGS) entry which is preliminary data.</text>
</comment>
<feature type="transmembrane region" description="Helical" evidence="1">
    <location>
        <begin position="15"/>
        <end position="32"/>
    </location>
</feature>
<proteinExistence type="predicted"/>
<keyword evidence="1" id="KW-0812">Transmembrane</keyword>
<evidence type="ECO:0000313" key="4">
    <source>
        <dbReference type="Proteomes" id="UP000619293"/>
    </source>
</evidence>
<dbReference type="Gene3D" id="1.10.287.70">
    <property type="match status" value="1"/>
</dbReference>
<feature type="transmembrane region" description="Helical" evidence="1">
    <location>
        <begin position="74"/>
        <end position="98"/>
    </location>
</feature>
<dbReference type="EMBL" id="BONG01000030">
    <property type="protein sequence ID" value="GIF91243.1"/>
    <property type="molecule type" value="Genomic_DNA"/>
</dbReference>
<reference evidence="3 4" key="1">
    <citation type="submission" date="2021-01" db="EMBL/GenBank/DDBJ databases">
        <title>Whole genome shotgun sequence of Catellatospora chokoriensis NBRC 107358.</title>
        <authorList>
            <person name="Komaki H."/>
            <person name="Tamura T."/>
        </authorList>
    </citation>
    <scope>NUCLEOTIDE SEQUENCE [LARGE SCALE GENOMIC DNA]</scope>
    <source>
        <strain evidence="3 4">NBRC 107358</strain>
    </source>
</reference>
<dbReference type="Proteomes" id="UP000619293">
    <property type="component" value="Unassembled WGS sequence"/>
</dbReference>
<dbReference type="Pfam" id="PF07885">
    <property type="entry name" value="Ion_trans_2"/>
    <property type="match status" value="1"/>
</dbReference>
<dbReference type="SUPFAM" id="SSF81324">
    <property type="entry name" value="Voltage-gated potassium channels"/>
    <property type="match status" value="1"/>
</dbReference>
<gene>
    <name evidence="3" type="ORF">Cch02nite_46870</name>
</gene>
<evidence type="ECO:0000313" key="3">
    <source>
        <dbReference type="EMBL" id="GIF91243.1"/>
    </source>
</evidence>
<accession>A0A8J3NT42</accession>
<dbReference type="AlphaFoldDB" id="A0A8J3NT42"/>
<keyword evidence="4" id="KW-1185">Reference proteome</keyword>
<feature type="transmembrane region" description="Helical" evidence="1">
    <location>
        <begin position="139"/>
        <end position="160"/>
    </location>
</feature>
<keyword evidence="1" id="KW-0472">Membrane</keyword>
<dbReference type="InterPro" id="IPR013099">
    <property type="entry name" value="K_chnl_dom"/>
</dbReference>
<evidence type="ECO:0000256" key="1">
    <source>
        <dbReference type="SAM" id="Phobius"/>
    </source>
</evidence>
<keyword evidence="1" id="KW-1133">Transmembrane helix</keyword>
<sequence length="173" mass="18497">MGNNSDMSVIRRHPIVQPLINSVLLLVVYFVVPTDSGHGTVPLIIRALATLVGLAAAVMLIVRQVRRQLDVAEAPLTGLLTTLVGGVLFFALADYLVAVNAPGEFVDLNTRVDALYFALSTLATVGFGDVHAQGQVARALLIVQMLFNAVVIATGLSVVSKQIAARARERRNR</sequence>
<name>A0A8J3NT42_9ACTN</name>
<feature type="domain" description="Potassium channel" evidence="2">
    <location>
        <begin position="80"/>
        <end position="163"/>
    </location>
</feature>
<feature type="transmembrane region" description="Helical" evidence="1">
    <location>
        <begin position="44"/>
        <end position="62"/>
    </location>
</feature>